<dbReference type="InterPro" id="IPR002048">
    <property type="entry name" value="EF_hand_dom"/>
</dbReference>
<dbReference type="FunFam" id="1.10.238.10:FF:000097">
    <property type="entry name" value="Alpha-actinin, sarcomeric (F-actin cross linking protein)"/>
    <property type="match status" value="1"/>
</dbReference>
<keyword evidence="12" id="KW-1185">Reference proteome</keyword>
<evidence type="ECO:0000256" key="7">
    <source>
        <dbReference type="SAM" id="MobiDB-lite"/>
    </source>
</evidence>
<evidence type="ECO:0000259" key="8">
    <source>
        <dbReference type="PROSITE" id="PS50021"/>
    </source>
</evidence>
<dbReference type="InterPro" id="IPR011992">
    <property type="entry name" value="EF-hand-dom_pair"/>
</dbReference>
<name>A0A3R7HZ66_9EURO</name>
<gene>
    <name evidence="11" type="ORF">CFD26_107588</name>
</gene>
<accession>A0A3R7HZ66</accession>
<protein>
    <recommendedName>
        <fullName evidence="13">Alpha-actinin</fullName>
    </recommendedName>
</protein>
<reference evidence="11 12" key="1">
    <citation type="submission" date="2018-08" db="EMBL/GenBank/DDBJ databases">
        <title>Draft genome sequences of two Aspergillus turcosus clinical strains isolated from bronchoalveolar lavage fluid: one azole-susceptible and the other azole-resistant.</title>
        <authorList>
            <person name="Parent-Michaud M."/>
            <person name="Dufresne P.J."/>
            <person name="Fournier E."/>
            <person name="Martineau C."/>
            <person name="Moreira S."/>
            <person name="Perkins V."/>
            <person name="De Repentigny L."/>
            <person name="Dufresne S.F."/>
        </authorList>
    </citation>
    <scope>NUCLEOTIDE SEQUENCE [LARGE SCALE GENOMIC DNA]</scope>
    <source>
        <strain evidence="11">HMR AF 1038</strain>
    </source>
</reference>
<evidence type="ECO:0000259" key="10">
    <source>
        <dbReference type="PROSITE" id="PS50222"/>
    </source>
</evidence>
<evidence type="ECO:0000313" key="12">
    <source>
        <dbReference type="Proteomes" id="UP000215289"/>
    </source>
</evidence>
<feature type="compositionally biased region" description="Basic and acidic residues" evidence="7">
    <location>
        <begin position="816"/>
        <end position="830"/>
    </location>
</feature>
<dbReference type="SUPFAM" id="SSF47576">
    <property type="entry name" value="Calponin-homology domain, CH-domain"/>
    <property type="match status" value="1"/>
</dbReference>
<dbReference type="PROSITE" id="PS00020">
    <property type="entry name" value="ACTININ_2"/>
    <property type="match status" value="1"/>
</dbReference>
<keyword evidence="5" id="KW-0009">Actin-binding</keyword>
<dbReference type="InterPro" id="IPR001589">
    <property type="entry name" value="Actinin_actin-bd_CS"/>
</dbReference>
<dbReference type="InterPro" id="IPR001715">
    <property type="entry name" value="CH_dom"/>
</dbReference>
<dbReference type="Proteomes" id="UP000215289">
    <property type="component" value="Unassembled WGS sequence"/>
</dbReference>
<comment type="caution">
    <text evidence="11">The sequence shown here is derived from an EMBL/GenBank/DDBJ whole genome shotgun (WGS) entry which is preliminary data.</text>
</comment>
<dbReference type="PANTHER" id="PTHR11915">
    <property type="entry name" value="SPECTRIN/FILAMIN RELATED CYTOSKELETAL PROTEIN"/>
    <property type="match status" value="1"/>
</dbReference>
<dbReference type="SUPFAM" id="SSF46966">
    <property type="entry name" value="Spectrin repeat"/>
    <property type="match status" value="2"/>
</dbReference>
<dbReference type="InterPro" id="IPR036872">
    <property type="entry name" value="CH_dom_sf"/>
</dbReference>
<dbReference type="GO" id="GO:0003779">
    <property type="term" value="F:actin binding"/>
    <property type="evidence" value="ECO:0007669"/>
    <property type="project" value="UniProtKB-KW"/>
</dbReference>
<sequence length="922" mass="104658">MLDRDLSTFPRSISASNLLWLTISCPRRLNDKIKVRGILIDDLVTDLSDGVILIHLLEILGGESLGRYASKPKLRVQKFENVNKSLDFIRGRRIQMTNIGAEDIVDGNRKIILGLIWTLILRFTISDINAEGMTAKEGLLLWCQRKTACYEGVEVRDFSTSWNDGLAFCALLDIHRPDLIDFDSLDKNDHRGNMKLAFDIAANEIGIPDLLDVDDVCDVARPDERSLMTYIAYWFHAFSQLERVENAGRRVEKFVNNMHGAWEMQNSYERRMKELLRLIRAQREAWKNASFEGTYKDAKEQAHQFSLYKRNEKRQWVAEKSDLAALLGNIKTKLSTYRLRPYDPPEELRLEVCDQEWELLTRDEHERSQLINETIRDIKNALRRSFADKANDFALTLKTLSLAISGLDGDVEDQLEHVKRLNDNLPPLDAFLETIAELDEQCAEANIEENDFTTYTLDELSYELSLVKSSISKKLAFLDNQLVARNMTNLTPIQLEEFESVFRHFDRDSSNTLHELEFSAALASLGLVYDEEEMHQVYVETCGPARLAQNAGVSFEQFIRFMVSVTEDQHTAEQVFQSFREVADGKPYVTELDLRHSLIPDEVIEHLVQTMPLHQGPDLLEDRDLPKYDYISFMEKMMEHNNKNKDNSSVNARPARGSRRPRGDRYSPSPDRAPTGAKIRVENLHYDITESDLEDLFTRIGPISTLSLVYDRAGRSEGVAYVTYNRANDARTAIAEFDGANAKGQPIRLTLVASGGGKRERNPFDNVQRPNKGSLFDRIERPRDARSLSPGSENGDAEGGAPRRRGRRGGGAGGYRRSDVSKPAPEHIDRYVPGQKSPVRRGTNGRRQGERRDDKNRGEGRRNPNARPKKTQEELDQEMDDYWGGANAGAGAADKETLQDEPQQIAPATSAAAGDDDVDMIE</sequence>
<dbReference type="FunFam" id="1.20.58.60:FF:000138">
    <property type="entry name" value="Alpha-actinin, sarcomeric"/>
    <property type="match status" value="1"/>
</dbReference>
<dbReference type="FunFam" id="1.10.418.10:FF:000077">
    <property type="entry name" value="Related to alpha-actinin"/>
    <property type="match status" value="1"/>
</dbReference>
<dbReference type="PROSITE" id="PS50102">
    <property type="entry name" value="RRM"/>
    <property type="match status" value="1"/>
</dbReference>
<dbReference type="InterPro" id="IPR012677">
    <property type="entry name" value="Nucleotide-bd_a/b_plait_sf"/>
</dbReference>
<keyword evidence="4 6" id="KW-0694">RNA-binding</keyword>
<keyword evidence="2" id="KW-0677">Repeat</keyword>
<dbReference type="InterPro" id="IPR025715">
    <property type="entry name" value="FoP_C"/>
</dbReference>
<evidence type="ECO:0000256" key="4">
    <source>
        <dbReference type="ARBA" id="ARBA00022884"/>
    </source>
</evidence>
<dbReference type="InterPro" id="IPR014837">
    <property type="entry name" value="EF-hand_Ca_insen"/>
</dbReference>
<proteinExistence type="inferred from homology"/>
<dbReference type="CDD" id="cd12418">
    <property type="entry name" value="RRM_Aly_REF_like"/>
    <property type="match status" value="1"/>
</dbReference>
<dbReference type="PROSITE" id="PS51257">
    <property type="entry name" value="PROKAR_LIPOPROTEIN"/>
    <property type="match status" value="1"/>
</dbReference>
<evidence type="ECO:0000313" key="11">
    <source>
        <dbReference type="EMBL" id="RLM00891.1"/>
    </source>
</evidence>
<evidence type="ECO:0000256" key="3">
    <source>
        <dbReference type="ARBA" id="ARBA00022837"/>
    </source>
</evidence>
<dbReference type="FunFam" id="1.10.238.10:FF:000223">
    <property type="entry name" value="Related to alpha-actinin"/>
    <property type="match status" value="1"/>
</dbReference>
<dbReference type="OrthoDB" id="10017054at2759"/>
<evidence type="ECO:0008006" key="13">
    <source>
        <dbReference type="Google" id="ProtNLM"/>
    </source>
</evidence>
<feature type="compositionally biased region" description="Basic and acidic residues" evidence="7">
    <location>
        <begin position="847"/>
        <end position="862"/>
    </location>
</feature>
<dbReference type="EMBL" id="NIDN02000010">
    <property type="protein sequence ID" value="RLM00891.1"/>
    <property type="molecule type" value="Genomic_DNA"/>
</dbReference>
<feature type="region of interest" description="Disordered" evidence="7">
    <location>
        <begin position="640"/>
        <end position="677"/>
    </location>
</feature>
<feature type="domain" description="RRM" evidence="9">
    <location>
        <begin position="677"/>
        <end position="754"/>
    </location>
</feature>
<dbReference type="GO" id="GO:0003723">
    <property type="term" value="F:RNA binding"/>
    <property type="evidence" value="ECO:0007669"/>
    <property type="project" value="UniProtKB-UniRule"/>
</dbReference>
<dbReference type="Pfam" id="PF00076">
    <property type="entry name" value="RRM_1"/>
    <property type="match status" value="1"/>
</dbReference>
<organism evidence="11 12">
    <name type="scientific">Aspergillus turcosus</name>
    <dbReference type="NCBI Taxonomy" id="1245748"/>
    <lineage>
        <taxon>Eukaryota</taxon>
        <taxon>Fungi</taxon>
        <taxon>Dikarya</taxon>
        <taxon>Ascomycota</taxon>
        <taxon>Pezizomycotina</taxon>
        <taxon>Eurotiomycetes</taxon>
        <taxon>Eurotiomycetidae</taxon>
        <taxon>Eurotiales</taxon>
        <taxon>Aspergillaceae</taxon>
        <taxon>Aspergillus</taxon>
        <taxon>Aspergillus subgen. Fumigati</taxon>
    </lineage>
</organism>
<feature type="compositionally biased region" description="Basic and acidic residues" evidence="7">
    <location>
        <begin position="775"/>
        <end position="786"/>
    </location>
</feature>
<dbReference type="FunFam" id="1.20.58.60:FF:000279">
    <property type="entry name" value="Calponin domain-containing protein"/>
    <property type="match status" value="1"/>
</dbReference>
<dbReference type="AlphaFoldDB" id="A0A3R7HZ66"/>
<feature type="domain" description="EF-hand" evidence="10">
    <location>
        <begin position="493"/>
        <end position="528"/>
    </location>
</feature>
<dbReference type="Pfam" id="PF00307">
    <property type="entry name" value="CH"/>
    <property type="match status" value="2"/>
</dbReference>
<dbReference type="Pfam" id="PF13865">
    <property type="entry name" value="FoP_duplication"/>
    <property type="match status" value="1"/>
</dbReference>
<dbReference type="SMART" id="SM01184">
    <property type="entry name" value="efhand_Ca_insen"/>
    <property type="match status" value="1"/>
</dbReference>
<dbReference type="PROSITE" id="PS50021">
    <property type="entry name" value="CH"/>
    <property type="match status" value="2"/>
</dbReference>
<feature type="domain" description="Calponin-homology (CH)" evidence="8">
    <location>
        <begin position="11"/>
        <end position="124"/>
    </location>
</feature>
<feature type="domain" description="Calponin-homology (CH)" evidence="8">
    <location>
        <begin position="133"/>
        <end position="239"/>
    </location>
</feature>
<dbReference type="PROSITE" id="PS50222">
    <property type="entry name" value="EF_HAND_2"/>
    <property type="match status" value="1"/>
</dbReference>
<dbReference type="SMART" id="SM00360">
    <property type="entry name" value="RRM"/>
    <property type="match status" value="1"/>
</dbReference>
<dbReference type="SMART" id="SM01218">
    <property type="entry name" value="FoP_duplication"/>
    <property type="match status" value="1"/>
</dbReference>
<dbReference type="Gene3D" id="3.30.70.330">
    <property type="match status" value="1"/>
</dbReference>
<dbReference type="Pfam" id="PF08726">
    <property type="entry name" value="EFhand_Ca_insen"/>
    <property type="match status" value="1"/>
</dbReference>
<dbReference type="FunFam" id="1.10.418.10:FF:000030">
    <property type="entry name" value="Related to alpha-actinin"/>
    <property type="match status" value="1"/>
</dbReference>
<dbReference type="SUPFAM" id="SSF47473">
    <property type="entry name" value="EF-hand"/>
    <property type="match status" value="1"/>
</dbReference>
<evidence type="ECO:0000256" key="6">
    <source>
        <dbReference type="PROSITE-ProRule" id="PRU00176"/>
    </source>
</evidence>
<evidence type="ECO:0000256" key="2">
    <source>
        <dbReference type="ARBA" id="ARBA00022737"/>
    </source>
</evidence>
<dbReference type="STRING" id="1245748.A0A3R7HZ66"/>
<dbReference type="Gene3D" id="1.20.58.60">
    <property type="match status" value="2"/>
</dbReference>
<evidence type="ECO:0000256" key="1">
    <source>
        <dbReference type="ARBA" id="ARBA00010255"/>
    </source>
</evidence>
<dbReference type="InterPro" id="IPR000504">
    <property type="entry name" value="RRM_dom"/>
</dbReference>
<dbReference type="InterPro" id="IPR035979">
    <property type="entry name" value="RBD_domain_sf"/>
</dbReference>
<dbReference type="SUPFAM" id="SSF54928">
    <property type="entry name" value="RNA-binding domain, RBD"/>
    <property type="match status" value="1"/>
</dbReference>
<dbReference type="SMART" id="SM00033">
    <property type="entry name" value="CH"/>
    <property type="match status" value="2"/>
</dbReference>
<evidence type="ECO:0000259" key="9">
    <source>
        <dbReference type="PROSITE" id="PS50102"/>
    </source>
</evidence>
<keyword evidence="3" id="KW-0106">Calcium</keyword>
<dbReference type="GO" id="GO:0005509">
    <property type="term" value="F:calcium ion binding"/>
    <property type="evidence" value="ECO:0007669"/>
    <property type="project" value="InterPro"/>
</dbReference>
<dbReference type="Gene3D" id="1.10.418.10">
    <property type="entry name" value="Calponin-like domain"/>
    <property type="match status" value="2"/>
</dbReference>
<evidence type="ECO:0000256" key="5">
    <source>
        <dbReference type="ARBA" id="ARBA00023203"/>
    </source>
</evidence>
<comment type="similarity">
    <text evidence="1">Belongs to the alpha-actinin family.</text>
</comment>
<dbReference type="Gene3D" id="1.10.238.10">
    <property type="entry name" value="EF-hand"/>
    <property type="match status" value="2"/>
</dbReference>
<feature type="region of interest" description="Disordered" evidence="7">
    <location>
        <begin position="754"/>
        <end position="922"/>
    </location>
</feature>